<comment type="caution">
    <text evidence="1">The sequence shown here is derived from an EMBL/GenBank/DDBJ whole genome shotgun (WGS) entry which is preliminary data.</text>
</comment>
<dbReference type="EMBL" id="QGGU01000011">
    <property type="protein sequence ID" value="PWK47385.1"/>
    <property type="molecule type" value="Genomic_DNA"/>
</dbReference>
<name>A0A316FGY8_9GAMM</name>
<dbReference type="Proteomes" id="UP000245790">
    <property type="component" value="Unassembled WGS sequence"/>
</dbReference>
<gene>
    <name evidence="1" type="ORF">C8D97_111130</name>
</gene>
<protein>
    <submittedName>
        <fullName evidence="1">Uncharacterized protein</fullName>
    </submittedName>
</protein>
<sequence>MRNLIVILLIFSQPIFSCEKIAFNKEKEDTLFIGMKNLSKELDIYNCSKKDNPSTFEDASKIIESGLSVEVLEQVKEKGAFNISFKGYTNPFQDLVDYFYNKWKLNDNSELIKKAKEKGLYISKSYFFKVLLEESARRKFGLDSNLSFEVMNARLISEDKKLDHEKIGFPCKKPSFRYNKKQLFESKTGYVRWTYMNKCNIEFVYLFEIGWIPLQSTGFVKK</sequence>
<accession>A0A316FGY8</accession>
<organism evidence="1 2">
    <name type="scientific">Pleionea mediterranea</name>
    <dbReference type="NCBI Taxonomy" id="523701"/>
    <lineage>
        <taxon>Bacteria</taxon>
        <taxon>Pseudomonadati</taxon>
        <taxon>Pseudomonadota</taxon>
        <taxon>Gammaproteobacteria</taxon>
        <taxon>Oceanospirillales</taxon>
        <taxon>Pleioneaceae</taxon>
        <taxon>Pleionea</taxon>
    </lineage>
</organism>
<evidence type="ECO:0000313" key="1">
    <source>
        <dbReference type="EMBL" id="PWK47385.1"/>
    </source>
</evidence>
<evidence type="ECO:0000313" key="2">
    <source>
        <dbReference type="Proteomes" id="UP000245790"/>
    </source>
</evidence>
<dbReference type="RefSeq" id="WP_109764633.1">
    <property type="nucleotide sequence ID" value="NZ_QGGU01000011.1"/>
</dbReference>
<keyword evidence="2" id="KW-1185">Reference proteome</keyword>
<reference evidence="1 2" key="1">
    <citation type="submission" date="2018-05" db="EMBL/GenBank/DDBJ databases">
        <title>Genomic Encyclopedia of Type Strains, Phase IV (KMG-IV): sequencing the most valuable type-strain genomes for metagenomic binning, comparative biology and taxonomic classification.</title>
        <authorList>
            <person name="Goeker M."/>
        </authorList>
    </citation>
    <scope>NUCLEOTIDE SEQUENCE [LARGE SCALE GENOMIC DNA]</scope>
    <source>
        <strain evidence="1 2">DSM 25350</strain>
    </source>
</reference>
<proteinExistence type="predicted"/>
<dbReference type="AlphaFoldDB" id="A0A316FGY8"/>